<evidence type="ECO:0000313" key="2">
    <source>
        <dbReference type="Proteomes" id="UP000031643"/>
    </source>
</evidence>
<dbReference type="HOGENOM" id="CLU_083536_0_0_5"/>
<dbReference type="OrthoDB" id="944647at2"/>
<gene>
    <name evidence="1" type="ORF">GL4_0625</name>
</gene>
<proteinExistence type="predicted"/>
<dbReference type="EMBL" id="AP014648">
    <property type="protein sequence ID" value="BAQ16088.1"/>
    <property type="molecule type" value="Genomic_DNA"/>
</dbReference>
<dbReference type="Proteomes" id="UP000031643">
    <property type="component" value="Chromosome"/>
</dbReference>
<dbReference type="InterPro" id="IPR041895">
    <property type="entry name" value="ArdA_dom1"/>
</dbReference>
<dbReference type="RefSeq" id="WP_045364419.1">
    <property type="nucleotide sequence ID" value="NZ_AP014648.1"/>
</dbReference>
<dbReference type="InterPro" id="IPR009899">
    <property type="entry name" value="ArdA"/>
</dbReference>
<dbReference type="Pfam" id="PF07275">
    <property type="entry name" value="ArdA"/>
    <property type="match status" value="1"/>
</dbReference>
<dbReference type="STRING" id="1384459.GL4_0625"/>
<evidence type="ECO:0000313" key="1">
    <source>
        <dbReference type="EMBL" id="BAQ16088.1"/>
    </source>
</evidence>
<protein>
    <submittedName>
        <fullName evidence="1">Antirestriction protein ArdA</fullName>
    </submittedName>
</protein>
<name>A0A0A8JZ52_9HYPH</name>
<reference evidence="1 2" key="1">
    <citation type="submission" date="2014-09" db="EMBL/GenBank/DDBJ databases">
        <title>Genome sequencing of Methyloceanibacter caenitepidi Gela4.</title>
        <authorList>
            <person name="Takeuchi M."/>
            <person name="Susumu S."/>
            <person name="Kamagata Y."/>
            <person name="Oshima K."/>
            <person name="Hattori M."/>
            <person name="Iwasaki W."/>
        </authorList>
    </citation>
    <scope>NUCLEOTIDE SEQUENCE [LARGE SCALE GENOMIC DNA]</scope>
    <source>
        <strain evidence="1 2">Gela4</strain>
    </source>
</reference>
<keyword evidence="2" id="KW-1185">Reference proteome</keyword>
<accession>A0A0A8JZ52</accession>
<dbReference type="KEGG" id="mcg:GL4_0625"/>
<organism evidence="1 2">
    <name type="scientific">Methyloceanibacter caenitepidi</name>
    <dbReference type="NCBI Taxonomy" id="1384459"/>
    <lineage>
        <taxon>Bacteria</taxon>
        <taxon>Pseudomonadati</taxon>
        <taxon>Pseudomonadota</taxon>
        <taxon>Alphaproteobacteria</taxon>
        <taxon>Hyphomicrobiales</taxon>
        <taxon>Hyphomicrobiaceae</taxon>
        <taxon>Methyloceanibacter</taxon>
    </lineage>
</organism>
<sequence>MSDAPMVYVGTYAKYNAGSIAGKWLDLEDYTDKESFIEACRELHKDESDPELMFQDYSGFPEEYYGESHLADDLWDWLDLNDEDREMLARYQDATGNAASIEDAQDAFSGTADSEADFAANLAEETGAVPNNFPSWISIDWQHTWDGALRFDYITSRAEDGTLWFFNRY</sequence>
<dbReference type="AlphaFoldDB" id="A0A0A8JZ52"/>
<dbReference type="Gene3D" id="3.10.20.480">
    <property type="entry name" value="Antirestriction protein ArdA, domain 1"/>
    <property type="match status" value="1"/>
</dbReference>